<dbReference type="Pfam" id="PF01127">
    <property type="entry name" value="Sdh_cyt"/>
    <property type="match status" value="1"/>
</dbReference>
<dbReference type="InterPro" id="IPR016002">
    <property type="entry name" value="Succ_DH_cyt_b558_Firmicute"/>
</dbReference>
<keyword evidence="3 9" id="KW-0812">Transmembrane</keyword>
<dbReference type="Proteomes" id="UP000198571">
    <property type="component" value="Unassembled WGS sequence"/>
</dbReference>
<feature type="transmembrane region" description="Helical" evidence="9">
    <location>
        <begin position="100"/>
        <end position="117"/>
    </location>
</feature>
<keyword evidence="4 8" id="KW-0479">Metal-binding</keyword>
<evidence type="ECO:0000313" key="11">
    <source>
        <dbReference type="Proteomes" id="UP000198571"/>
    </source>
</evidence>
<evidence type="ECO:0000256" key="8">
    <source>
        <dbReference type="PIRSR" id="PIRSR000170-1"/>
    </source>
</evidence>
<reference evidence="11" key="1">
    <citation type="submission" date="2016-10" db="EMBL/GenBank/DDBJ databases">
        <authorList>
            <person name="Varghese N."/>
            <person name="Submissions S."/>
        </authorList>
    </citation>
    <scope>NUCLEOTIDE SEQUENCE [LARGE SCALE GENOMIC DNA]</scope>
    <source>
        <strain evidence="11">S9</strain>
    </source>
</reference>
<keyword evidence="6 8" id="KW-0408">Iron</keyword>
<evidence type="ECO:0000256" key="4">
    <source>
        <dbReference type="ARBA" id="ARBA00022723"/>
    </source>
</evidence>
<keyword evidence="11" id="KW-1185">Reference proteome</keyword>
<keyword evidence="2 8" id="KW-0349">Heme</keyword>
<gene>
    <name evidence="10" type="ORF">SAMN05518684_10572</name>
</gene>
<evidence type="ECO:0000256" key="1">
    <source>
        <dbReference type="ARBA" id="ARBA00004370"/>
    </source>
</evidence>
<dbReference type="STRING" id="1601833.SAMN05518684_10572"/>
<protein>
    <submittedName>
        <fullName evidence="10">Succinate dehydrogenase / fumarate reductase cytochrome b subunit</fullName>
    </submittedName>
</protein>
<dbReference type="GO" id="GO:0016020">
    <property type="term" value="C:membrane"/>
    <property type="evidence" value="ECO:0007669"/>
    <property type="project" value="UniProtKB-SubCell"/>
</dbReference>
<dbReference type="InterPro" id="IPR034804">
    <property type="entry name" value="SQR/QFR_C/D"/>
</dbReference>
<dbReference type="GO" id="GO:0046872">
    <property type="term" value="F:metal ion binding"/>
    <property type="evidence" value="ECO:0007669"/>
    <property type="project" value="UniProtKB-KW"/>
</dbReference>
<dbReference type="Gene3D" id="1.20.1300.10">
    <property type="entry name" value="Fumarate reductase/succinate dehydrogenase, transmembrane subunit"/>
    <property type="match status" value="1"/>
</dbReference>
<sequence>MSVKQNREFFYRRLHSLLGVIPVGAFLIVHLSVNYFAVRGPEAYNQATHFMENLPFRYFMEITLIFLPLIFHAVYGLYIAFEARHNTSTYSYFRNWMFRFQRVTGVIVLIFVTWHVWETRVAAALGTEVNFNMMAEIVENPLALILYIIGITATTFHFANGLWSFAVTWGITITPRSQRISTFVTAAVFVALTFVGIRSILAFVG</sequence>
<feature type="binding site" description="axial binding residue" evidence="8">
    <location>
        <position position="72"/>
    </location>
    <ligand>
        <name>heme</name>
        <dbReference type="ChEBI" id="CHEBI:30413"/>
    </ligand>
    <ligandPart>
        <name>Fe</name>
        <dbReference type="ChEBI" id="CHEBI:18248"/>
    </ligandPart>
</feature>
<accession>A0A1H9T331</accession>
<feature type="transmembrane region" description="Helical" evidence="9">
    <location>
        <begin position="16"/>
        <end position="38"/>
    </location>
</feature>
<feature type="transmembrane region" description="Helical" evidence="9">
    <location>
        <begin position="144"/>
        <end position="171"/>
    </location>
</feature>
<keyword evidence="5 9" id="KW-1133">Transmembrane helix</keyword>
<dbReference type="NCBIfam" id="TIGR02046">
    <property type="entry name" value="sdhC_b558_fam"/>
    <property type="match status" value="1"/>
</dbReference>
<dbReference type="CDD" id="cd03497">
    <property type="entry name" value="SQR_TypeB_1_TM"/>
    <property type="match status" value="1"/>
</dbReference>
<feature type="binding site" description="axial binding residue" evidence="8">
    <location>
        <position position="157"/>
    </location>
    <ligand>
        <name>heme</name>
        <dbReference type="ChEBI" id="CHEBI:30413"/>
    </ligand>
    <ligandPart>
        <name>Fe</name>
        <dbReference type="ChEBI" id="CHEBI:18248"/>
    </ligandPart>
</feature>
<dbReference type="RefSeq" id="WP_093049657.1">
    <property type="nucleotide sequence ID" value="NZ_FOGT01000005.1"/>
</dbReference>
<dbReference type="InterPro" id="IPR000701">
    <property type="entry name" value="SuccDH_FuR_B_TM-su"/>
</dbReference>
<evidence type="ECO:0000256" key="7">
    <source>
        <dbReference type="ARBA" id="ARBA00023136"/>
    </source>
</evidence>
<keyword evidence="7 9" id="KW-0472">Membrane</keyword>
<evidence type="ECO:0000256" key="2">
    <source>
        <dbReference type="ARBA" id="ARBA00022617"/>
    </source>
</evidence>
<comment type="subcellular location">
    <subcellularLocation>
        <location evidence="1">Membrane</location>
    </subcellularLocation>
</comment>
<dbReference type="OrthoDB" id="9789209at2"/>
<dbReference type="SUPFAM" id="SSF81343">
    <property type="entry name" value="Fumarate reductase respiratory complex transmembrane subunits"/>
    <property type="match status" value="1"/>
</dbReference>
<evidence type="ECO:0000313" key="10">
    <source>
        <dbReference type="EMBL" id="SER91023.1"/>
    </source>
</evidence>
<name>A0A1H9T331_9BACI</name>
<feature type="binding site" description="axial binding residue" evidence="8">
    <location>
        <position position="115"/>
    </location>
    <ligand>
        <name>heme</name>
        <dbReference type="ChEBI" id="CHEBI:30413"/>
    </ligand>
    <ligandPart>
        <name>Fe</name>
        <dbReference type="ChEBI" id="CHEBI:18248"/>
    </ligandPart>
</feature>
<dbReference type="InterPro" id="IPR011138">
    <property type="entry name" value="Cytochrome_b-558"/>
</dbReference>
<evidence type="ECO:0000256" key="9">
    <source>
        <dbReference type="SAM" id="Phobius"/>
    </source>
</evidence>
<evidence type="ECO:0000256" key="5">
    <source>
        <dbReference type="ARBA" id="ARBA00022989"/>
    </source>
</evidence>
<feature type="transmembrane region" description="Helical" evidence="9">
    <location>
        <begin position="183"/>
        <end position="204"/>
    </location>
</feature>
<dbReference type="AlphaFoldDB" id="A0A1H9T331"/>
<proteinExistence type="predicted"/>
<evidence type="ECO:0000256" key="6">
    <source>
        <dbReference type="ARBA" id="ARBA00023004"/>
    </source>
</evidence>
<dbReference type="EMBL" id="FOGT01000005">
    <property type="protein sequence ID" value="SER91023.1"/>
    <property type="molecule type" value="Genomic_DNA"/>
</dbReference>
<feature type="transmembrane region" description="Helical" evidence="9">
    <location>
        <begin position="58"/>
        <end position="80"/>
    </location>
</feature>
<evidence type="ECO:0000256" key="3">
    <source>
        <dbReference type="ARBA" id="ARBA00022692"/>
    </source>
</evidence>
<feature type="binding site" description="axial binding residue" evidence="8">
    <location>
        <position position="30"/>
    </location>
    <ligand>
        <name>heme</name>
        <dbReference type="ChEBI" id="CHEBI:30413"/>
    </ligand>
    <ligandPart>
        <name>Fe</name>
        <dbReference type="ChEBI" id="CHEBI:18248"/>
    </ligandPart>
</feature>
<dbReference type="PIRSF" id="PIRSF000170">
    <property type="entry name" value="Succ_dh_cyt_b558"/>
    <property type="match status" value="1"/>
</dbReference>
<organism evidence="10 11">
    <name type="scientific">Salipaludibacillus aurantiacus</name>
    <dbReference type="NCBI Taxonomy" id="1601833"/>
    <lineage>
        <taxon>Bacteria</taxon>
        <taxon>Bacillati</taxon>
        <taxon>Bacillota</taxon>
        <taxon>Bacilli</taxon>
        <taxon>Bacillales</taxon>
        <taxon>Bacillaceae</taxon>
    </lineage>
</organism>